<dbReference type="AlphaFoldDB" id="A0AA88QRG8"/>
<accession>A0AA88QRG8</accession>
<evidence type="ECO:0000313" key="1">
    <source>
        <dbReference type="EMBL" id="KAK2967880.1"/>
    </source>
</evidence>
<keyword evidence="2" id="KW-1185">Reference proteome</keyword>
<organism evidence="1 2">
    <name type="scientific">Escallonia rubra</name>
    <dbReference type="NCBI Taxonomy" id="112253"/>
    <lineage>
        <taxon>Eukaryota</taxon>
        <taxon>Viridiplantae</taxon>
        <taxon>Streptophyta</taxon>
        <taxon>Embryophyta</taxon>
        <taxon>Tracheophyta</taxon>
        <taxon>Spermatophyta</taxon>
        <taxon>Magnoliopsida</taxon>
        <taxon>eudicotyledons</taxon>
        <taxon>Gunneridae</taxon>
        <taxon>Pentapetalae</taxon>
        <taxon>asterids</taxon>
        <taxon>campanulids</taxon>
        <taxon>Escalloniales</taxon>
        <taxon>Escalloniaceae</taxon>
        <taxon>Escallonia</taxon>
    </lineage>
</organism>
<dbReference type="EMBL" id="JAVXUO010002977">
    <property type="protein sequence ID" value="KAK2967880.1"/>
    <property type="molecule type" value="Genomic_DNA"/>
</dbReference>
<gene>
    <name evidence="1" type="ORF">RJ640_009950</name>
</gene>
<sequence>MQKLKTSEAFPTRFLLNLLTKSSDPTNIQLPLSPLTRRRSNRAKEPSILLRDYHCYYALATLHEPNTFREATSNPLEQKATTKELHALPKTCTWDMVDLPHGKIKPDGPKPRPRTGTGLACGGPWVTLGKNYDQNLGYQPSLVVTVASTSAAKHALFARSTPSLRAEVSIPTKEHQHFRVFVELYGSYCSL</sequence>
<name>A0AA88QRG8_9ASTE</name>
<dbReference type="Proteomes" id="UP001187471">
    <property type="component" value="Unassembled WGS sequence"/>
</dbReference>
<comment type="caution">
    <text evidence="1">The sequence shown here is derived from an EMBL/GenBank/DDBJ whole genome shotgun (WGS) entry which is preliminary data.</text>
</comment>
<protein>
    <submittedName>
        <fullName evidence="1">Uncharacterized protein</fullName>
    </submittedName>
</protein>
<proteinExistence type="predicted"/>
<evidence type="ECO:0000313" key="2">
    <source>
        <dbReference type="Proteomes" id="UP001187471"/>
    </source>
</evidence>
<reference evidence="1" key="1">
    <citation type="submission" date="2022-12" db="EMBL/GenBank/DDBJ databases">
        <title>Draft genome assemblies for two species of Escallonia (Escalloniales).</title>
        <authorList>
            <person name="Chanderbali A."/>
            <person name="Dervinis C."/>
            <person name="Anghel I."/>
            <person name="Soltis D."/>
            <person name="Soltis P."/>
            <person name="Zapata F."/>
        </authorList>
    </citation>
    <scope>NUCLEOTIDE SEQUENCE</scope>
    <source>
        <strain evidence="1">UCBG92.1500</strain>
        <tissue evidence="1">Leaf</tissue>
    </source>
</reference>